<proteinExistence type="inferred from homology"/>
<dbReference type="GO" id="GO:0005737">
    <property type="term" value="C:cytoplasm"/>
    <property type="evidence" value="ECO:0007669"/>
    <property type="project" value="TreeGrafter"/>
</dbReference>
<dbReference type="AlphaFoldDB" id="A0A382C382"/>
<organism evidence="3">
    <name type="scientific">marine metagenome</name>
    <dbReference type="NCBI Taxonomy" id="408172"/>
    <lineage>
        <taxon>unclassified sequences</taxon>
        <taxon>metagenomes</taxon>
        <taxon>ecological metagenomes</taxon>
    </lineage>
</organism>
<dbReference type="InterPro" id="IPR006234">
    <property type="entry name" value="O-succ-hSer_sulfhydrylase"/>
</dbReference>
<gene>
    <name evidence="3" type="ORF">METZ01_LOCUS173399</name>
</gene>
<evidence type="ECO:0000256" key="2">
    <source>
        <dbReference type="ARBA" id="ARBA00022898"/>
    </source>
</evidence>
<accession>A0A382C382</accession>
<name>A0A382C382_9ZZZZ</name>
<reference evidence="3" key="1">
    <citation type="submission" date="2018-05" db="EMBL/GenBank/DDBJ databases">
        <authorList>
            <person name="Lanie J.A."/>
            <person name="Ng W.-L."/>
            <person name="Kazmierczak K.M."/>
            <person name="Andrzejewski T.M."/>
            <person name="Davidsen T.M."/>
            <person name="Wayne K.J."/>
            <person name="Tettelin H."/>
            <person name="Glass J.I."/>
            <person name="Rusch D."/>
            <person name="Podicherti R."/>
            <person name="Tsui H.-C.T."/>
            <person name="Winkler M.E."/>
        </authorList>
    </citation>
    <scope>NUCLEOTIDE SEQUENCE</scope>
</reference>
<sequence length="406" mass="45920">MDKKNKDYQEYKKQTQLVRGGLRRSRHGETSEAIFMNSGYVFKSAEEAEARFAGELDGYLYSRYGNPTVTMFEDRMALYEGAEACFATASGMSAVFASLMSYLKSGDEVVASRALFGSCYHILDQILPRYGIKTYLIDGTNLSQWEQHITDKTKCVFFETPSNPTMEIIDIQSVVKIAHQHDAIVIVDNILASPILQKPIELGADIVVYSGTKHIDGQGRSLGGAILSTKQHYEKYLKPFIRHTGPTLSPFNAWIQLKGLETLQLRMKQHCSNAKKVAQYLYKHPQVERIIYPDLDNHPQYKLAKKQMTEGGSIVTLDVKNNKAFEFMNKLNIFDISNNIGDTKSLITHPATTTHRVIGDELRKKLNIYDSTIRLSIGLEDVDELIEDLDNVFKRHEKHAKATRAA</sequence>
<dbReference type="HAMAP" id="MF_02056">
    <property type="entry name" value="MetZ"/>
    <property type="match status" value="1"/>
</dbReference>
<dbReference type="GO" id="GO:0016846">
    <property type="term" value="F:carbon-sulfur lyase activity"/>
    <property type="evidence" value="ECO:0007669"/>
    <property type="project" value="TreeGrafter"/>
</dbReference>
<evidence type="ECO:0008006" key="4">
    <source>
        <dbReference type="Google" id="ProtNLM"/>
    </source>
</evidence>
<dbReference type="CDD" id="cd00614">
    <property type="entry name" value="CGS_like"/>
    <property type="match status" value="1"/>
</dbReference>
<dbReference type="PANTHER" id="PTHR11808">
    <property type="entry name" value="TRANS-SULFURATION ENZYME FAMILY MEMBER"/>
    <property type="match status" value="1"/>
</dbReference>
<dbReference type="GO" id="GO:0071268">
    <property type="term" value="P:homocysteine biosynthetic process"/>
    <property type="evidence" value="ECO:0007669"/>
    <property type="project" value="InterPro"/>
</dbReference>
<comment type="cofactor">
    <cofactor evidence="1">
        <name>pyridoxal 5'-phosphate</name>
        <dbReference type="ChEBI" id="CHEBI:597326"/>
    </cofactor>
</comment>
<evidence type="ECO:0000256" key="1">
    <source>
        <dbReference type="ARBA" id="ARBA00001933"/>
    </source>
</evidence>
<dbReference type="InterPro" id="IPR015422">
    <property type="entry name" value="PyrdxlP-dep_Trfase_small"/>
</dbReference>
<dbReference type="InterPro" id="IPR000277">
    <property type="entry name" value="Cys/Met-Metab_PyrdxlP-dep_enz"/>
</dbReference>
<dbReference type="GO" id="GO:0030170">
    <property type="term" value="F:pyridoxal phosphate binding"/>
    <property type="evidence" value="ECO:0007669"/>
    <property type="project" value="InterPro"/>
</dbReference>
<dbReference type="Gene3D" id="3.40.640.10">
    <property type="entry name" value="Type I PLP-dependent aspartate aminotransferase-like (Major domain)"/>
    <property type="match status" value="1"/>
</dbReference>
<dbReference type="GO" id="GO:0019346">
    <property type="term" value="P:transsulfuration"/>
    <property type="evidence" value="ECO:0007669"/>
    <property type="project" value="InterPro"/>
</dbReference>
<protein>
    <recommendedName>
        <fullName evidence="4">O-succinylhomoserine sulfhydrylase</fullName>
    </recommendedName>
</protein>
<evidence type="ECO:0000313" key="3">
    <source>
        <dbReference type="EMBL" id="SVB20545.1"/>
    </source>
</evidence>
<dbReference type="Pfam" id="PF01053">
    <property type="entry name" value="Cys_Met_Meta_PP"/>
    <property type="match status" value="1"/>
</dbReference>
<dbReference type="SUPFAM" id="SSF53383">
    <property type="entry name" value="PLP-dependent transferases"/>
    <property type="match status" value="1"/>
</dbReference>
<dbReference type="Gene3D" id="3.90.1150.10">
    <property type="entry name" value="Aspartate Aminotransferase, domain 1"/>
    <property type="match status" value="1"/>
</dbReference>
<dbReference type="EMBL" id="UINC01032607">
    <property type="protein sequence ID" value="SVB20545.1"/>
    <property type="molecule type" value="Genomic_DNA"/>
</dbReference>
<dbReference type="InterPro" id="IPR015421">
    <property type="entry name" value="PyrdxlP-dep_Trfase_major"/>
</dbReference>
<keyword evidence="2" id="KW-0663">Pyridoxal phosphate</keyword>
<dbReference type="PANTHER" id="PTHR11808:SF80">
    <property type="entry name" value="CYSTATHIONINE GAMMA-LYASE"/>
    <property type="match status" value="1"/>
</dbReference>
<dbReference type="InterPro" id="IPR015424">
    <property type="entry name" value="PyrdxlP-dep_Trfase"/>
</dbReference>
<dbReference type="FunFam" id="3.40.640.10:FF:000046">
    <property type="entry name" value="Cystathionine gamma-lyase"/>
    <property type="match status" value="1"/>
</dbReference>
<dbReference type="PIRSF" id="PIRSF001434">
    <property type="entry name" value="CGS"/>
    <property type="match status" value="1"/>
</dbReference>
<feature type="non-terminal residue" evidence="3">
    <location>
        <position position="406"/>
    </location>
</feature>
<dbReference type="NCBIfam" id="TIGR01325">
    <property type="entry name" value="O_suc_HS_sulf"/>
    <property type="match status" value="1"/>
</dbReference>